<feature type="region of interest" description="Disordered" evidence="1">
    <location>
        <begin position="341"/>
        <end position="364"/>
    </location>
</feature>
<dbReference type="AlphaFoldDB" id="J9FSY6"/>
<keyword evidence="3" id="KW-0067">ATP-binding</keyword>
<dbReference type="InterPro" id="IPR029492">
    <property type="entry name" value="DUF4435"/>
</dbReference>
<feature type="domain" description="DUF4435" evidence="2">
    <location>
        <begin position="38"/>
        <end position="280"/>
    </location>
</feature>
<protein>
    <submittedName>
        <fullName evidence="3">ABC transporter ATP-binding protein</fullName>
    </submittedName>
</protein>
<sequence>MEGVLSKKEAVMARRLSQNLNSDYVQALNRLNGKKARRKIVAYVESFDDIFFWRTLLHSVENERYYFEVMLPSRSSLGKGKKVALSNRLGKYMIACVDADYDYLMQGVTPTSQEVCTNPYVFHTIVYAIENYECYAPTLHNVCVMSTLNDHRIFDFETFMKEYSQTIWPLFVWNVWAYRYGKHKQFSLLDFYKVVGLDSLNYYHPEHTLNHLRHLVNSKIARLHKLFPQGKESYKPFMERLLHLGVTPENCYLYMRGHDLHDGVVAPMLAGVCEVLRREREREIRDLAEHEKHFQNELAAYQHAVSSVAEMLRKHTAYTVCPQYQEVVQKVKDFLRRLEQEENAPKGPTAVASASKAVPHTAESVAQLTPEEILRLSPEEIAQLSELLSKAHGDD</sequence>
<keyword evidence="3" id="KW-0547">Nucleotide-binding</keyword>
<evidence type="ECO:0000259" key="2">
    <source>
        <dbReference type="Pfam" id="PF14491"/>
    </source>
</evidence>
<accession>J9FSY6</accession>
<name>J9FSY6_9ZZZZ</name>
<gene>
    <name evidence="3" type="ORF">EVA_21397</name>
</gene>
<evidence type="ECO:0000313" key="3">
    <source>
        <dbReference type="EMBL" id="EJW90499.1"/>
    </source>
</evidence>
<comment type="caution">
    <text evidence="3">The sequence shown here is derived from an EMBL/GenBank/DDBJ whole genome shotgun (WGS) entry which is preliminary data.</text>
</comment>
<dbReference type="Pfam" id="PF14491">
    <property type="entry name" value="DUF4435"/>
    <property type="match status" value="1"/>
</dbReference>
<evidence type="ECO:0000256" key="1">
    <source>
        <dbReference type="SAM" id="MobiDB-lite"/>
    </source>
</evidence>
<dbReference type="EMBL" id="AMCI01008803">
    <property type="protein sequence ID" value="EJW90499.1"/>
    <property type="molecule type" value="Genomic_DNA"/>
</dbReference>
<reference evidence="3" key="1">
    <citation type="journal article" date="2012" name="PLoS ONE">
        <title>Gene sets for utilization of primary and secondary nutrition supplies in the distal gut of endangered iberian lynx.</title>
        <authorList>
            <person name="Alcaide M."/>
            <person name="Messina E."/>
            <person name="Richter M."/>
            <person name="Bargiela R."/>
            <person name="Peplies J."/>
            <person name="Huws S.A."/>
            <person name="Newbold C.J."/>
            <person name="Golyshin P.N."/>
            <person name="Simon M.A."/>
            <person name="Lopez G."/>
            <person name="Yakimov M.M."/>
            <person name="Ferrer M."/>
        </authorList>
    </citation>
    <scope>NUCLEOTIDE SEQUENCE</scope>
</reference>
<dbReference type="GO" id="GO:0005524">
    <property type="term" value="F:ATP binding"/>
    <property type="evidence" value="ECO:0007669"/>
    <property type="project" value="UniProtKB-KW"/>
</dbReference>
<proteinExistence type="predicted"/>
<organism evidence="3">
    <name type="scientific">gut metagenome</name>
    <dbReference type="NCBI Taxonomy" id="749906"/>
    <lineage>
        <taxon>unclassified sequences</taxon>
        <taxon>metagenomes</taxon>
        <taxon>organismal metagenomes</taxon>
    </lineage>
</organism>